<gene>
    <name evidence="5" type="ORF">OL234_03480</name>
</gene>
<keyword evidence="6" id="KW-1185">Reference proteome</keyword>
<evidence type="ECO:0000256" key="1">
    <source>
        <dbReference type="ARBA" id="ARBA00023015"/>
    </source>
</evidence>
<dbReference type="InterPro" id="IPR018062">
    <property type="entry name" value="HTH_AraC-typ_CS"/>
</dbReference>
<dbReference type="SUPFAM" id="SSF46689">
    <property type="entry name" value="Homeodomain-like"/>
    <property type="match status" value="2"/>
</dbReference>
<dbReference type="PROSITE" id="PS01124">
    <property type="entry name" value="HTH_ARAC_FAMILY_2"/>
    <property type="match status" value="1"/>
</dbReference>
<dbReference type="KEGG" id="vie:OL234_03480"/>
<dbReference type="PANTHER" id="PTHR43280:SF2">
    <property type="entry name" value="HTH-TYPE TRANSCRIPTIONAL REGULATOR EXSA"/>
    <property type="match status" value="1"/>
</dbReference>
<keyword evidence="2" id="KW-0238">DNA-binding</keyword>
<dbReference type="PROSITE" id="PS00041">
    <property type="entry name" value="HTH_ARAC_FAMILY_1"/>
    <property type="match status" value="1"/>
</dbReference>
<evidence type="ECO:0000256" key="3">
    <source>
        <dbReference type="ARBA" id="ARBA00023163"/>
    </source>
</evidence>
<sequence length="367" mass="42055">MEFKQIQYLIKELHQLRLHAVYPETELATLLSDNQYQPDSLKIIGDFYTEHQESLDPLFLEINHKMAFIMFPSTGCYYLLGPFTLSTQTSTLPYLKKASLRPLSELLYYLLFQKLGTTLRFEEDLGLKYSTVPNELRATSEQPLHQQTLETMMLRAIKDGQVAKVKELLLHNPLNKENDSIGLLSKKSLIRYYRNISITTVTLATRAAIQGGLFPEVAYSLSDRAIQTLEDAHFMTDLNKSMTEALIDLTRLVHQEKQLNISPLTNKAREYISNHLYEQTTRETVATFLAISPNHLDKIFKADLKISVARYIKQTKLQAACELIEQQQDSLSQISESLGFGSLNSFSKLFKQHYGYPPSQHLSHSQD</sequence>
<keyword evidence="1" id="KW-0805">Transcription regulation</keyword>
<dbReference type="PANTHER" id="PTHR43280">
    <property type="entry name" value="ARAC-FAMILY TRANSCRIPTIONAL REGULATOR"/>
    <property type="match status" value="1"/>
</dbReference>
<keyword evidence="3" id="KW-0804">Transcription</keyword>
<proteinExistence type="predicted"/>
<dbReference type="Proteomes" id="UP001179647">
    <property type="component" value="Chromosome"/>
</dbReference>
<dbReference type="InterPro" id="IPR018060">
    <property type="entry name" value="HTH_AraC"/>
</dbReference>
<evidence type="ECO:0000259" key="4">
    <source>
        <dbReference type="PROSITE" id="PS01124"/>
    </source>
</evidence>
<evidence type="ECO:0000256" key="2">
    <source>
        <dbReference type="ARBA" id="ARBA00023125"/>
    </source>
</evidence>
<dbReference type="InterPro" id="IPR009057">
    <property type="entry name" value="Homeodomain-like_sf"/>
</dbReference>
<organism evidence="5 6">
    <name type="scientific">Vagococcus intermedius</name>
    <dbReference type="NCBI Taxonomy" id="2991418"/>
    <lineage>
        <taxon>Bacteria</taxon>
        <taxon>Bacillati</taxon>
        <taxon>Bacillota</taxon>
        <taxon>Bacilli</taxon>
        <taxon>Lactobacillales</taxon>
        <taxon>Enterococcaceae</taxon>
        <taxon>Vagococcus</taxon>
    </lineage>
</organism>
<dbReference type="GO" id="GO:0003700">
    <property type="term" value="F:DNA-binding transcription factor activity"/>
    <property type="evidence" value="ECO:0007669"/>
    <property type="project" value="InterPro"/>
</dbReference>
<dbReference type="SMART" id="SM00342">
    <property type="entry name" value="HTH_ARAC"/>
    <property type="match status" value="1"/>
</dbReference>
<protein>
    <submittedName>
        <fullName evidence="5">AraC family transcriptional regulator</fullName>
    </submittedName>
</protein>
<dbReference type="EMBL" id="CP110232">
    <property type="protein sequence ID" value="WEG73984.1"/>
    <property type="molecule type" value="Genomic_DNA"/>
</dbReference>
<dbReference type="Pfam" id="PF12833">
    <property type="entry name" value="HTH_18"/>
    <property type="match status" value="1"/>
</dbReference>
<dbReference type="RefSeq" id="WP_275469783.1">
    <property type="nucleotide sequence ID" value="NZ_CP110232.1"/>
</dbReference>
<dbReference type="AlphaFoldDB" id="A0AAF0CW66"/>
<evidence type="ECO:0000313" key="6">
    <source>
        <dbReference type="Proteomes" id="UP001179647"/>
    </source>
</evidence>
<accession>A0AAF0CW66</accession>
<feature type="domain" description="HTH araC/xylS-type" evidence="4">
    <location>
        <begin position="266"/>
        <end position="364"/>
    </location>
</feature>
<dbReference type="GO" id="GO:0043565">
    <property type="term" value="F:sequence-specific DNA binding"/>
    <property type="evidence" value="ECO:0007669"/>
    <property type="project" value="InterPro"/>
</dbReference>
<name>A0AAF0CW66_9ENTE</name>
<dbReference type="Gene3D" id="1.10.10.60">
    <property type="entry name" value="Homeodomain-like"/>
    <property type="match status" value="1"/>
</dbReference>
<evidence type="ECO:0000313" key="5">
    <source>
        <dbReference type="EMBL" id="WEG73984.1"/>
    </source>
</evidence>
<reference evidence="5" key="1">
    <citation type="submission" date="2022-10" db="EMBL/GenBank/DDBJ databases">
        <title>Vagococcus sp. isolated from poultry meat.</title>
        <authorList>
            <person name="Johansson P."/>
            <person name="Bjorkroth J."/>
        </authorList>
    </citation>
    <scope>NUCLEOTIDE SEQUENCE</scope>
    <source>
        <strain evidence="5">STAA11</strain>
    </source>
</reference>